<gene>
    <name evidence="1" type="ORF">ABS767_12215</name>
</gene>
<name>A0ABW8YN74_9SPHN</name>
<reference evidence="1 2" key="1">
    <citation type="submission" date="2024-06" db="EMBL/GenBank/DDBJ databases">
        <authorList>
            <person name="Kaempfer P."/>
            <person name="Viver T."/>
        </authorList>
    </citation>
    <scope>NUCLEOTIDE SEQUENCE [LARGE SCALE GENOMIC DNA]</scope>
    <source>
        <strain evidence="1 2">ST-64</strain>
    </source>
</reference>
<sequence>MTDQYIDLGRTFRELSLKDTDDDEFDYRLLRYGKGLNWSDLQSRHRTVILSEAGAGKTEEIRHAAQTLRGEGKQAFFLRLEHVADDFDIAFEEGTLAEFGQWLSGDESGWLFLDSVDEARLREPKDFERAIRKIGTRLGAALQRTHIVLTSRGSAWRPITDRRLCEQHLKFIPPTPEQSDGEVKEGGNQNAKSSFLFVALDDLNQTHVELFAKARGISNPKPFVDAIERADAWPMAARPDDLAELIDYWNRHGRIGNRLELMQSSISRRLAERDQNRAEALPLAVSEAMAGARSVAAAATMAQESTIRVPDGVENTKGLVISHVLPGWDDKKCAALLARPIFDEAIYRTVRFHHRTVREYLTAEWFKGLLDRETSRRKIESLFFREQYGLEVITPAMRPVLVWLILLDDQIRERALAISPELIFEGGEPKALPPSTRQAIVRDVCEEMKTGVLRSSTTDYRAIQRFADKDIAADVKSLFAEYEGKPEIQNFLLRMVWHGELRDALPEAMAVALDPKANHYSRISAFRAVRAVGADADRKRVRDQFLAEAATLKREWFAELLDELPDSDEAVAWVLACLAKLKSKDAHTVDRLPDALDVFAASLDIDRAVRLLDGLHTLLGKRPVLERRFCEISKRHGWLIESAIRITERLLKERHSAALQTACLSTLQRLPSVQHYGDWNLRGIKSDLPGLVGQWIELNDALFWHDVGQARRFREKKKRERITAVWQVSIFGSYWQFTPEAFDRVLEYVSTRTVKDDRLVALSLAFKLYVQAGRPRKWRDAMKSAAETPALRAALKNHLRPPPMSAEMRRWKKQNVKWARSAKRREAADTENERKWKEYLADNVALLRDPGLPDKTAITDAQYYVHEKMRALDENNAHWSHGNWRVLTAEFSPEIAEAFRDGVVAYWRRYKPRLRSEGKADNSTPFRVIFGLTGLNIEWRESENWAASLTEHEAEIAFRYAMDELNGFPAWLPSLFERFPKLISDLLLVEVDRDLRVEQAKRDTNYILSDLSHSGMWAWEEVSAGLLARLKAREPKNLTNLGHILTVIAGAGVAEGEIAKLAEERSRDRRLAHAARWFAVWTSLEPDKAIPALTARLKTVKVPASQTRLVMQFITYLVGSRRNPIKIGEAFRTPKHLKDLYALTHLYVREKDDIHRAGKGVYSPGLRDNAQDARNQLFSLLKEIPGKEAYLALVDLAQFHPEPSSRPWMQHHAKTKAELDADLTPWTVQQTLDFQTVIERTPGNHRELFELAQMRLLDLKDNLEHGDSSIADILIKGATKETDMRKYIGDWLRDRAQGRYHIPQEEELADDKRMDLRFHGMGFDAPVPAELKLADNWTGPELFERLENQLCGDYLRDPRSNRGLFALVYRGTKQHWELPDSNEQVDFSGLVRALELHWQAISARYPNIDDVRVVGIDLTRRRKGSV</sequence>
<proteinExistence type="predicted"/>
<evidence type="ECO:0000313" key="1">
    <source>
        <dbReference type="EMBL" id="MFL9841731.1"/>
    </source>
</evidence>
<dbReference type="RefSeq" id="WP_408078620.1">
    <property type="nucleotide sequence ID" value="NZ_JBELQC010000001.1"/>
</dbReference>
<dbReference type="Proteomes" id="UP001629244">
    <property type="component" value="Unassembled WGS sequence"/>
</dbReference>
<keyword evidence="2" id="KW-1185">Reference proteome</keyword>
<accession>A0ABW8YN74</accession>
<dbReference type="EMBL" id="JBELQC010000001">
    <property type="protein sequence ID" value="MFL9841731.1"/>
    <property type="molecule type" value="Genomic_DNA"/>
</dbReference>
<evidence type="ECO:0000313" key="2">
    <source>
        <dbReference type="Proteomes" id="UP001629244"/>
    </source>
</evidence>
<organism evidence="1 2">
    <name type="scientific">Sphingomonas plantiphila</name>
    <dbReference type="NCBI Taxonomy" id="3163295"/>
    <lineage>
        <taxon>Bacteria</taxon>
        <taxon>Pseudomonadati</taxon>
        <taxon>Pseudomonadota</taxon>
        <taxon>Alphaproteobacteria</taxon>
        <taxon>Sphingomonadales</taxon>
        <taxon>Sphingomonadaceae</taxon>
        <taxon>Sphingomonas</taxon>
    </lineage>
</organism>
<comment type="caution">
    <text evidence="1">The sequence shown here is derived from an EMBL/GenBank/DDBJ whole genome shotgun (WGS) entry which is preliminary data.</text>
</comment>
<evidence type="ECO:0008006" key="3">
    <source>
        <dbReference type="Google" id="ProtNLM"/>
    </source>
</evidence>
<protein>
    <recommendedName>
        <fullName evidence="3">NACHT domain-containing protein</fullName>
    </recommendedName>
</protein>